<evidence type="ECO:0000256" key="1">
    <source>
        <dbReference type="ARBA" id="ARBA00002591"/>
    </source>
</evidence>
<keyword evidence="7" id="KW-1185">Reference proteome</keyword>
<evidence type="ECO:0000256" key="2">
    <source>
        <dbReference type="ARBA" id="ARBA00004117"/>
    </source>
</evidence>
<keyword evidence="3" id="KW-0732">Signal</keyword>
<gene>
    <name evidence="5 6" type="primary">flgI</name>
    <name evidence="6" type="ORF">MFFC18_32810</name>
</gene>
<accession>A0A5B9PM56</accession>
<name>A0A5B9PM56_9BACT</name>
<comment type="similarity">
    <text evidence="5">Belongs to the FlgI family.</text>
</comment>
<dbReference type="PANTHER" id="PTHR30381">
    <property type="entry name" value="FLAGELLAR P-RING PERIPLASMIC PROTEIN FLGI"/>
    <property type="match status" value="1"/>
</dbReference>
<keyword evidence="6" id="KW-0282">Flagellum</keyword>
<dbReference type="GO" id="GO:0071973">
    <property type="term" value="P:bacterial-type flagellum-dependent cell motility"/>
    <property type="evidence" value="ECO:0007669"/>
    <property type="project" value="InterPro"/>
</dbReference>
<dbReference type="PRINTS" id="PR01010">
    <property type="entry name" value="FLGPRINGFLGI"/>
</dbReference>
<comment type="subunit">
    <text evidence="5">The basal body constitutes a major portion of the flagellar organelle and consists of four rings (L,P,S, and M) mounted on a central rod.</text>
</comment>
<keyword evidence="4 5" id="KW-0975">Bacterial flagellum</keyword>
<dbReference type="EMBL" id="CP042912">
    <property type="protein sequence ID" value="QEG23383.1"/>
    <property type="molecule type" value="Genomic_DNA"/>
</dbReference>
<evidence type="ECO:0000256" key="3">
    <source>
        <dbReference type="ARBA" id="ARBA00022729"/>
    </source>
</evidence>
<dbReference type="GO" id="GO:0005198">
    <property type="term" value="F:structural molecule activity"/>
    <property type="evidence" value="ECO:0007669"/>
    <property type="project" value="InterPro"/>
</dbReference>
<dbReference type="GO" id="GO:0009428">
    <property type="term" value="C:bacterial-type flagellum basal body, distal rod, P ring"/>
    <property type="evidence" value="ECO:0007669"/>
    <property type="project" value="InterPro"/>
</dbReference>
<dbReference type="GO" id="GO:0030288">
    <property type="term" value="C:outer membrane-bounded periplasmic space"/>
    <property type="evidence" value="ECO:0007669"/>
    <property type="project" value="InterPro"/>
</dbReference>
<keyword evidence="6" id="KW-0969">Cilium</keyword>
<evidence type="ECO:0000313" key="7">
    <source>
        <dbReference type="Proteomes" id="UP000322214"/>
    </source>
</evidence>
<protein>
    <recommendedName>
        <fullName evidence="5">Flagellar P-ring protein</fullName>
    </recommendedName>
    <alternativeName>
        <fullName evidence="5">Basal body P-ring protein</fullName>
    </alternativeName>
</protein>
<comment type="subcellular location">
    <subcellularLocation>
        <location evidence="2 5">Bacterial flagellum basal body</location>
    </subcellularLocation>
</comment>
<dbReference type="InterPro" id="IPR001782">
    <property type="entry name" value="Flag_FlgI"/>
</dbReference>
<comment type="function">
    <text evidence="1 5">Assembles around the rod to form the L-ring and probably protects the motor/basal body from shearing forces during rotation.</text>
</comment>
<evidence type="ECO:0000256" key="4">
    <source>
        <dbReference type="ARBA" id="ARBA00023143"/>
    </source>
</evidence>
<reference evidence="6 7" key="1">
    <citation type="submission" date="2019-08" db="EMBL/GenBank/DDBJ databases">
        <title>Deep-cultivation of Planctomycetes and their phenomic and genomic characterization uncovers novel biology.</title>
        <authorList>
            <person name="Wiegand S."/>
            <person name="Jogler M."/>
            <person name="Boedeker C."/>
            <person name="Pinto D."/>
            <person name="Vollmers J."/>
            <person name="Rivas-Marin E."/>
            <person name="Kohn T."/>
            <person name="Peeters S.H."/>
            <person name="Heuer A."/>
            <person name="Rast P."/>
            <person name="Oberbeckmann S."/>
            <person name="Bunk B."/>
            <person name="Jeske O."/>
            <person name="Meyerdierks A."/>
            <person name="Storesund J.E."/>
            <person name="Kallscheuer N."/>
            <person name="Luecker S."/>
            <person name="Lage O.M."/>
            <person name="Pohl T."/>
            <person name="Merkel B.J."/>
            <person name="Hornburger P."/>
            <person name="Mueller R.-W."/>
            <person name="Bruemmer F."/>
            <person name="Labrenz M."/>
            <person name="Spormann A.M."/>
            <person name="Op den Camp H."/>
            <person name="Overmann J."/>
            <person name="Amann R."/>
            <person name="Jetten M.S.M."/>
            <person name="Mascher T."/>
            <person name="Medema M.H."/>
            <person name="Devos D.P."/>
            <person name="Kaster A.-K."/>
            <person name="Ovreas L."/>
            <person name="Rohde M."/>
            <person name="Galperin M.Y."/>
            <person name="Jogler C."/>
        </authorList>
    </citation>
    <scope>NUCLEOTIDE SEQUENCE [LARGE SCALE GENOMIC DNA]</scope>
    <source>
        <strain evidence="6 7">FC18</strain>
    </source>
</reference>
<sequence>MVAPAPAAPRNSYVRGQLDPSVRVKDITFVDGDRNNHVSGDGLVFGLSGTGGKSEQTRSMASSYFLHKGIRVDQAETKNMSAVLVSGKIPPYARKGETILINVSVADDATSLRGGTLHQAVLRGIDDEIYAIAQGPIIGGGVAAGGAAASVTKNHPTVGVCEAIVEREICPEQLLVNGRLRLVLRNKEYSTATQISNALNMVFPNTARALDAGTVEIAVPRSFQRSLPAFISMVGELRIKPDQRARVVINQKTGTIVMGKHVKISRVLFASENIVISTAETPVASQPAPFSQGETVVLPRSAVDIFESGGTYNVWQEGLTVGDLAQALNTLAVSPNSMINIFTTLRNQGALQAELVIE</sequence>
<dbReference type="STRING" id="980251.GCA_001642875_02793"/>
<dbReference type="AlphaFoldDB" id="A0A5B9PM56"/>
<dbReference type="KEGG" id="mff:MFFC18_32810"/>
<dbReference type="Pfam" id="PF02119">
    <property type="entry name" value="FlgI"/>
    <property type="match status" value="1"/>
</dbReference>
<organism evidence="6 7">
    <name type="scientific">Mariniblastus fucicola</name>
    <dbReference type="NCBI Taxonomy" id="980251"/>
    <lineage>
        <taxon>Bacteria</taxon>
        <taxon>Pseudomonadati</taxon>
        <taxon>Planctomycetota</taxon>
        <taxon>Planctomycetia</taxon>
        <taxon>Pirellulales</taxon>
        <taxon>Pirellulaceae</taxon>
        <taxon>Mariniblastus</taxon>
    </lineage>
</organism>
<dbReference type="PANTHER" id="PTHR30381:SF0">
    <property type="entry name" value="FLAGELLAR P-RING PROTEIN"/>
    <property type="match status" value="1"/>
</dbReference>
<proteinExistence type="inferred from homology"/>
<keyword evidence="6" id="KW-0966">Cell projection</keyword>
<evidence type="ECO:0000313" key="6">
    <source>
        <dbReference type="EMBL" id="QEG23383.1"/>
    </source>
</evidence>
<evidence type="ECO:0000256" key="5">
    <source>
        <dbReference type="HAMAP-Rule" id="MF_00416"/>
    </source>
</evidence>
<dbReference type="Proteomes" id="UP000322214">
    <property type="component" value="Chromosome"/>
</dbReference>
<dbReference type="HAMAP" id="MF_00416">
    <property type="entry name" value="FlgI"/>
    <property type="match status" value="1"/>
</dbReference>